<reference evidence="7 8" key="1">
    <citation type="submission" date="2020-08" db="EMBL/GenBank/DDBJ databases">
        <title>Genomic Encyclopedia of Type Strains, Phase IV (KMG-IV): sequencing the most valuable type-strain genomes for metagenomic binning, comparative biology and taxonomic classification.</title>
        <authorList>
            <person name="Goeker M."/>
        </authorList>
    </citation>
    <scope>NUCLEOTIDE SEQUENCE [LARGE SCALE GENOMIC DNA]</scope>
    <source>
        <strain evidence="7 8">DSM 23958</strain>
    </source>
</reference>
<evidence type="ECO:0000313" key="7">
    <source>
        <dbReference type="EMBL" id="MBB5205971.1"/>
    </source>
</evidence>
<dbReference type="PANTHER" id="PTHR30537">
    <property type="entry name" value="HTH-TYPE TRANSCRIPTIONAL REGULATOR"/>
    <property type="match status" value="1"/>
</dbReference>
<dbReference type="Gene3D" id="1.10.10.10">
    <property type="entry name" value="Winged helix-like DNA-binding domain superfamily/Winged helix DNA-binding domain"/>
    <property type="match status" value="1"/>
</dbReference>
<sequence length="324" mass="35730">MSRDYDDPRLGAIELFCLTAQQQSFSGAARSAGLTPAAVSRAVARLEERLGVRLLQRTTRSVRLTPAGQGYFEQVSQALGLLAEAEAELSGAQTEARGLVRLSLPTSYGHFRVLPTLPEFRRRFPQIELELHLSNRNVDLIDEGFDLAVRGRTPPDSGLVARRLEDAELVVVAAPQYLRGRSVPVRPEDLGEHECIQFRLPRSGQTVAWAFHSEAGSTLEWPTQGALRVSDDILAPITLALSGAGLAQTYRFLVQRQLESGELVELLKPFGGCSRPFSLLYPANRHLPLRVRVLMDYLIAELGPVHTNEGQHVAIQKGRQRGAK</sequence>
<dbReference type="InterPro" id="IPR036388">
    <property type="entry name" value="WH-like_DNA-bd_sf"/>
</dbReference>
<comment type="similarity">
    <text evidence="1">Belongs to the LysR transcriptional regulatory family.</text>
</comment>
<evidence type="ECO:0000256" key="2">
    <source>
        <dbReference type="ARBA" id="ARBA00023015"/>
    </source>
</evidence>
<dbReference type="FunFam" id="1.10.10.10:FF:000001">
    <property type="entry name" value="LysR family transcriptional regulator"/>
    <property type="match status" value="1"/>
</dbReference>
<dbReference type="PANTHER" id="PTHR30537:SF5">
    <property type="entry name" value="HTH-TYPE TRANSCRIPTIONAL ACTIVATOR TTDR-RELATED"/>
    <property type="match status" value="1"/>
</dbReference>
<organism evidence="7 8">
    <name type="scientific">Inhella inkyongensis</name>
    <dbReference type="NCBI Taxonomy" id="392593"/>
    <lineage>
        <taxon>Bacteria</taxon>
        <taxon>Pseudomonadati</taxon>
        <taxon>Pseudomonadota</taxon>
        <taxon>Betaproteobacteria</taxon>
        <taxon>Burkholderiales</taxon>
        <taxon>Sphaerotilaceae</taxon>
        <taxon>Inhella</taxon>
    </lineage>
</organism>
<name>A0A840SBY4_9BURK</name>
<dbReference type="Proteomes" id="UP000554837">
    <property type="component" value="Unassembled WGS sequence"/>
</dbReference>
<dbReference type="RefSeq" id="WP_138856208.1">
    <property type="nucleotide sequence ID" value="NZ_CP040709.1"/>
</dbReference>
<dbReference type="InterPro" id="IPR005119">
    <property type="entry name" value="LysR_subst-bd"/>
</dbReference>
<dbReference type="EMBL" id="JACHHO010000006">
    <property type="protein sequence ID" value="MBB5205971.1"/>
    <property type="molecule type" value="Genomic_DNA"/>
</dbReference>
<dbReference type="OrthoDB" id="9810065at2"/>
<dbReference type="Gene3D" id="3.40.190.290">
    <property type="match status" value="1"/>
</dbReference>
<accession>A0A840SBY4</accession>
<comment type="caution">
    <text evidence="7">The sequence shown here is derived from an EMBL/GenBank/DDBJ whole genome shotgun (WGS) entry which is preliminary data.</text>
</comment>
<dbReference type="AlphaFoldDB" id="A0A840SBY4"/>
<evidence type="ECO:0000256" key="4">
    <source>
        <dbReference type="ARBA" id="ARBA00023163"/>
    </source>
</evidence>
<dbReference type="Pfam" id="PF03466">
    <property type="entry name" value="LysR_substrate"/>
    <property type="match status" value="1"/>
</dbReference>
<protein>
    <submittedName>
        <fullName evidence="7">DNA-binding transcriptional LysR family regulator</fullName>
    </submittedName>
</protein>
<evidence type="ECO:0000256" key="5">
    <source>
        <dbReference type="SAM" id="Coils"/>
    </source>
</evidence>
<keyword evidence="4" id="KW-0804">Transcription</keyword>
<feature type="domain" description="HTH lysR-type" evidence="6">
    <location>
        <begin position="8"/>
        <end position="65"/>
    </location>
</feature>
<dbReference type="InterPro" id="IPR000847">
    <property type="entry name" value="LysR_HTH_N"/>
</dbReference>
<dbReference type="CDD" id="cd08422">
    <property type="entry name" value="PBP2_CrgA_like"/>
    <property type="match status" value="1"/>
</dbReference>
<proteinExistence type="inferred from homology"/>
<dbReference type="SUPFAM" id="SSF46785">
    <property type="entry name" value="Winged helix' DNA-binding domain"/>
    <property type="match status" value="1"/>
</dbReference>
<dbReference type="SUPFAM" id="SSF53850">
    <property type="entry name" value="Periplasmic binding protein-like II"/>
    <property type="match status" value="1"/>
</dbReference>
<dbReference type="InterPro" id="IPR036390">
    <property type="entry name" value="WH_DNA-bd_sf"/>
</dbReference>
<dbReference type="PROSITE" id="PS50931">
    <property type="entry name" value="HTH_LYSR"/>
    <property type="match status" value="1"/>
</dbReference>
<keyword evidence="5" id="KW-0175">Coiled coil</keyword>
<gene>
    <name evidence="7" type="ORF">HNQ51_003302</name>
</gene>
<keyword evidence="2" id="KW-0805">Transcription regulation</keyword>
<evidence type="ECO:0000256" key="3">
    <source>
        <dbReference type="ARBA" id="ARBA00023125"/>
    </source>
</evidence>
<evidence type="ECO:0000313" key="8">
    <source>
        <dbReference type="Proteomes" id="UP000554837"/>
    </source>
</evidence>
<evidence type="ECO:0000259" key="6">
    <source>
        <dbReference type="PROSITE" id="PS50931"/>
    </source>
</evidence>
<keyword evidence="8" id="KW-1185">Reference proteome</keyword>
<evidence type="ECO:0000256" key="1">
    <source>
        <dbReference type="ARBA" id="ARBA00009437"/>
    </source>
</evidence>
<dbReference type="GO" id="GO:0003700">
    <property type="term" value="F:DNA-binding transcription factor activity"/>
    <property type="evidence" value="ECO:0007669"/>
    <property type="project" value="InterPro"/>
</dbReference>
<dbReference type="Pfam" id="PF00126">
    <property type="entry name" value="HTH_1"/>
    <property type="match status" value="1"/>
</dbReference>
<dbReference type="InterPro" id="IPR058163">
    <property type="entry name" value="LysR-type_TF_proteobact-type"/>
</dbReference>
<dbReference type="GO" id="GO:0003677">
    <property type="term" value="F:DNA binding"/>
    <property type="evidence" value="ECO:0007669"/>
    <property type="project" value="UniProtKB-KW"/>
</dbReference>
<keyword evidence="3 7" id="KW-0238">DNA-binding</keyword>
<feature type="coiled-coil region" evidence="5">
    <location>
        <begin position="75"/>
        <end position="102"/>
    </location>
</feature>